<evidence type="ECO:0000313" key="2">
    <source>
        <dbReference type="Proteomes" id="UP000304953"/>
    </source>
</evidence>
<protein>
    <submittedName>
        <fullName evidence="1">Mobilization protein</fullName>
    </submittedName>
</protein>
<reference evidence="1" key="1">
    <citation type="submission" date="2019-04" db="EMBL/GenBank/DDBJ databases">
        <title>Microbes associate with the intestines of laboratory mice.</title>
        <authorList>
            <person name="Navarre W."/>
            <person name="Wong E."/>
            <person name="Huang K."/>
            <person name="Tropini C."/>
            <person name="Ng K."/>
            <person name="Yu B."/>
        </authorList>
    </citation>
    <scope>NUCLEOTIDE SEQUENCE</scope>
    <source>
        <strain evidence="1">NM01_1-7b</strain>
    </source>
</reference>
<gene>
    <name evidence="1" type="ORF">E5329_24260</name>
</gene>
<organism evidence="1 2">
    <name type="scientific">Petralouisia muris</name>
    <dbReference type="NCBI Taxonomy" id="3032872"/>
    <lineage>
        <taxon>Bacteria</taxon>
        <taxon>Bacillati</taxon>
        <taxon>Bacillota</taxon>
        <taxon>Clostridia</taxon>
        <taxon>Lachnospirales</taxon>
        <taxon>Lachnospiraceae</taxon>
        <taxon>Petralouisia</taxon>
    </lineage>
</organism>
<dbReference type="Proteomes" id="UP000304953">
    <property type="component" value="Unassembled WGS sequence"/>
</dbReference>
<name>A0AC61RP66_9FIRM</name>
<proteinExistence type="predicted"/>
<dbReference type="EMBL" id="SRYA01000083">
    <property type="protein sequence ID" value="TGY90816.1"/>
    <property type="molecule type" value="Genomic_DNA"/>
</dbReference>
<comment type="caution">
    <text evidence="1">The sequence shown here is derived from an EMBL/GenBank/DDBJ whole genome shotgun (WGS) entry which is preliminary data.</text>
</comment>
<keyword evidence="2" id="KW-1185">Reference proteome</keyword>
<evidence type="ECO:0000313" key="1">
    <source>
        <dbReference type="EMBL" id="TGY90816.1"/>
    </source>
</evidence>
<accession>A0AC61RP66</accession>
<sequence>MGEISFSNHISNKKSAINSKAKLAGVAKHNLRKYHSQDYSRDNITLLYGTTNLMQDVKNVYHKEFDAALQEYNAKQTRPERRIGDYFEHVSETEQDMAVEVIIQCGDKKFWEQNSGDKIFMKQVYKQLLLKLQEYLPDFKVANAVIHFDEASPHMHVVGIPIGRGFKRGLSTKVSKRSVFTPQVLSEVLQDKMRADANHYMKAIFQQEVKEKKKGKNHDLTVAEYKVAKEEEKIEKLSTDKIGLEADILVLNHRKSTAQRKLDELDGEIESSNIFLKALRQIKQFIQSYLPFAPLIEEFANHVERGANIEAGNSFRGLLTALGELLNSFKEIIMDGLCWFPRLMRWQTSKGEVSPVFEDYRNEGYCYRLKSYMDIHTRQEYPKELIQPEIKPENRTGTIEQLAQNVEAVEKQVQLMGVKMNRSHMY</sequence>